<dbReference type="Gene3D" id="1.10.10.10">
    <property type="entry name" value="Winged helix-like DNA-binding domain superfamily/Winged helix DNA-binding domain"/>
    <property type="match status" value="1"/>
</dbReference>
<dbReference type="GO" id="GO:0006355">
    <property type="term" value="P:regulation of DNA-templated transcription"/>
    <property type="evidence" value="ECO:0007669"/>
    <property type="project" value="InterPro"/>
</dbReference>
<proteinExistence type="predicted"/>
<evidence type="ECO:0000259" key="1">
    <source>
        <dbReference type="Pfam" id="PF09339"/>
    </source>
</evidence>
<dbReference type="Proteomes" id="UP000361468">
    <property type="component" value="Unassembled WGS sequence"/>
</dbReference>
<dbReference type="InterPro" id="IPR036390">
    <property type="entry name" value="WH_DNA-bd_sf"/>
</dbReference>
<dbReference type="Proteomes" id="UP000254573">
    <property type="component" value="Unassembled WGS sequence"/>
</dbReference>
<reference evidence="3 5" key="2">
    <citation type="submission" date="2019-08" db="EMBL/GenBank/DDBJ databases">
        <authorList>
            <person name="Peeters C."/>
        </authorList>
    </citation>
    <scope>NUCLEOTIDE SEQUENCE [LARGE SCALE GENOMIC DNA]</scope>
    <source>
        <strain evidence="3 5">LMG 31119</strain>
    </source>
</reference>
<evidence type="ECO:0000313" key="2">
    <source>
        <dbReference type="EMBL" id="SUA74350.1"/>
    </source>
</evidence>
<feature type="domain" description="HTH iclR-type" evidence="1">
    <location>
        <begin position="45"/>
        <end position="90"/>
    </location>
</feature>
<dbReference type="EMBL" id="CABPSO010000002">
    <property type="protein sequence ID" value="VVE63112.1"/>
    <property type="molecule type" value="Genomic_DNA"/>
</dbReference>
<protein>
    <submittedName>
        <fullName evidence="3">Transcriptional regulator</fullName>
    </submittedName>
</protein>
<dbReference type="GO" id="GO:0003677">
    <property type="term" value="F:DNA binding"/>
    <property type="evidence" value="ECO:0007669"/>
    <property type="project" value="InterPro"/>
</dbReference>
<dbReference type="AlphaFoldDB" id="A0A378YCU7"/>
<evidence type="ECO:0000313" key="4">
    <source>
        <dbReference type="Proteomes" id="UP000254573"/>
    </source>
</evidence>
<dbReference type="SUPFAM" id="SSF46785">
    <property type="entry name" value="Winged helix' DNA-binding domain"/>
    <property type="match status" value="1"/>
</dbReference>
<dbReference type="RefSeq" id="WP_038617381.1">
    <property type="nucleotide sequence ID" value="NZ_CABPSO010000002.1"/>
</dbReference>
<gene>
    <name evidence="2" type="ORF">NCTC13160_00271</name>
    <name evidence="3" type="ORF">PPN31119_01191</name>
</gene>
<sequence>MADVAAAFAQCSGATPADPCLDPCLDSRPDSQADPLARAEAELARVLATLADGQREGRESLSFARLAKRSALPMSTLLRYLGVLADARWVVIETSEPTRQHVRLTLAGLAQHDSLATHASLAMSSLGSDGLPP</sequence>
<organism evidence="2 4">
    <name type="scientific">Pandoraea pnomenusa</name>
    <dbReference type="NCBI Taxonomy" id="93220"/>
    <lineage>
        <taxon>Bacteria</taxon>
        <taxon>Pseudomonadati</taxon>
        <taxon>Pseudomonadota</taxon>
        <taxon>Betaproteobacteria</taxon>
        <taxon>Burkholderiales</taxon>
        <taxon>Burkholderiaceae</taxon>
        <taxon>Pandoraea</taxon>
    </lineage>
</organism>
<evidence type="ECO:0000313" key="5">
    <source>
        <dbReference type="Proteomes" id="UP000361468"/>
    </source>
</evidence>
<accession>A0A378YCU7</accession>
<dbReference type="Pfam" id="PF09339">
    <property type="entry name" value="HTH_IclR"/>
    <property type="match status" value="1"/>
</dbReference>
<evidence type="ECO:0000313" key="3">
    <source>
        <dbReference type="EMBL" id="VVE63112.1"/>
    </source>
</evidence>
<dbReference type="STRING" id="93220.A6P55_22280"/>
<keyword evidence="5" id="KW-1185">Reference proteome</keyword>
<dbReference type="KEGG" id="ppnm:LV28_01335"/>
<dbReference type="OrthoDB" id="8777588at2"/>
<dbReference type="InterPro" id="IPR005471">
    <property type="entry name" value="Tscrpt_reg_IclR_N"/>
</dbReference>
<reference evidence="2 4" key="1">
    <citation type="submission" date="2018-06" db="EMBL/GenBank/DDBJ databases">
        <authorList>
            <consortium name="Pathogen Informatics"/>
            <person name="Doyle S."/>
        </authorList>
    </citation>
    <scope>NUCLEOTIDE SEQUENCE [LARGE SCALE GENOMIC DNA]</scope>
    <source>
        <strain evidence="2 4">NCTC13160</strain>
    </source>
</reference>
<name>A0A378YCU7_9BURK</name>
<dbReference type="InterPro" id="IPR036388">
    <property type="entry name" value="WH-like_DNA-bd_sf"/>
</dbReference>
<dbReference type="EMBL" id="UGSG01000001">
    <property type="protein sequence ID" value="SUA74350.1"/>
    <property type="molecule type" value="Genomic_DNA"/>
</dbReference>